<protein>
    <submittedName>
        <fullName evidence="1">Uncharacterized protein</fullName>
    </submittedName>
</protein>
<name>A0A1D6Q9T8_MAIZE</name>
<evidence type="ECO:0000313" key="1">
    <source>
        <dbReference type="EMBL" id="AQK55130.1"/>
    </source>
</evidence>
<accession>A0A1D6Q9T8</accession>
<gene>
    <name evidence="1" type="ORF">ZEAMMB73_Zm00001d051794</name>
</gene>
<dbReference type="EMBL" id="CM000780">
    <property type="protein sequence ID" value="AQK55130.1"/>
    <property type="molecule type" value="Genomic_DNA"/>
</dbReference>
<reference evidence="1" key="1">
    <citation type="submission" date="2015-12" db="EMBL/GenBank/DDBJ databases">
        <title>Update maize B73 reference genome by single molecule sequencing technologies.</title>
        <authorList>
            <consortium name="Maize Genome Sequencing Project"/>
            <person name="Ware D."/>
        </authorList>
    </citation>
    <scope>NUCLEOTIDE SEQUENCE</scope>
    <source>
        <tissue evidence="1">Seedling</tissue>
    </source>
</reference>
<dbReference type="AlphaFoldDB" id="A0A1D6Q9T8"/>
<sequence>MLGALTISPLPPLHLPNRLRPNRLPP</sequence>
<proteinExistence type="predicted"/>
<organism evidence="1">
    <name type="scientific">Zea mays</name>
    <name type="common">Maize</name>
    <dbReference type="NCBI Taxonomy" id="4577"/>
    <lineage>
        <taxon>Eukaryota</taxon>
        <taxon>Viridiplantae</taxon>
        <taxon>Streptophyta</taxon>
        <taxon>Embryophyta</taxon>
        <taxon>Tracheophyta</taxon>
        <taxon>Spermatophyta</taxon>
        <taxon>Magnoliopsida</taxon>
        <taxon>Liliopsida</taxon>
        <taxon>Poales</taxon>
        <taxon>Poaceae</taxon>
        <taxon>PACMAD clade</taxon>
        <taxon>Panicoideae</taxon>
        <taxon>Andropogonodae</taxon>
        <taxon>Andropogoneae</taxon>
        <taxon>Tripsacinae</taxon>
        <taxon>Zea</taxon>
    </lineage>
</organism>